<dbReference type="SUPFAM" id="SSF46785">
    <property type="entry name" value="Winged helix' DNA-binding domain"/>
    <property type="match status" value="1"/>
</dbReference>
<evidence type="ECO:0000256" key="3">
    <source>
        <dbReference type="ARBA" id="ARBA00023125"/>
    </source>
</evidence>
<name>A0ABW1CDC3_9ACTN</name>
<dbReference type="EMBL" id="JBHSPA010000005">
    <property type="protein sequence ID" value="MFC5822716.1"/>
    <property type="molecule type" value="Genomic_DNA"/>
</dbReference>
<proteinExistence type="inferred from homology"/>
<dbReference type="InterPro" id="IPR005650">
    <property type="entry name" value="BlaI_family"/>
</dbReference>
<dbReference type="InterPro" id="IPR036390">
    <property type="entry name" value="WH_DNA-bd_sf"/>
</dbReference>
<organism evidence="5 6">
    <name type="scientific">Nonomuraea insulae</name>
    <dbReference type="NCBI Taxonomy" id="1616787"/>
    <lineage>
        <taxon>Bacteria</taxon>
        <taxon>Bacillati</taxon>
        <taxon>Actinomycetota</taxon>
        <taxon>Actinomycetes</taxon>
        <taxon>Streptosporangiales</taxon>
        <taxon>Streptosporangiaceae</taxon>
        <taxon>Nonomuraea</taxon>
    </lineage>
</organism>
<keyword evidence="6" id="KW-1185">Reference proteome</keyword>
<keyword evidence="2" id="KW-0805">Transcription regulation</keyword>
<evidence type="ECO:0000313" key="5">
    <source>
        <dbReference type="EMBL" id="MFC5822716.1"/>
    </source>
</evidence>
<keyword evidence="3" id="KW-0238">DNA-binding</keyword>
<dbReference type="Gene3D" id="1.10.10.10">
    <property type="entry name" value="Winged helix-like DNA-binding domain superfamily/Winged helix DNA-binding domain"/>
    <property type="match status" value="1"/>
</dbReference>
<reference evidence="6" key="1">
    <citation type="journal article" date="2019" name="Int. J. Syst. Evol. Microbiol.">
        <title>The Global Catalogue of Microorganisms (GCM) 10K type strain sequencing project: providing services to taxonomists for standard genome sequencing and annotation.</title>
        <authorList>
            <consortium name="The Broad Institute Genomics Platform"/>
            <consortium name="The Broad Institute Genome Sequencing Center for Infectious Disease"/>
            <person name="Wu L."/>
            <person name="Ma J."/>
        </authorList>
    </citation>
    <scope>NUCLEOTIDE SEQUENCE [LARGE SCALE GENOMIC DNA]</scope>
    <source>
        <strain evidence="6">CCUG 53903</strain>
    </source>
</reference>
<dbReference type="Pfam" id="PF03965">
    <property type="entry name" value="Penicillinase_R"/>
    <property type="match status" value="1"/>
</dbReference>
<evidence type="ECO:0000256" key="4">
    <source>
        <dbReference type="ARBA" id="ARBA00023163"/>
    </source>
</evidence>
<sequence length="143" mass="16010">MAESGVIGQECFLLVEPEGCELANLGSLEHAIMNVLWDAGKPMRVRELLVRLNEERMLAYTTVQTVAERLVKKGLLMRTPYRNAFRYAAARSRAEHVTALMLEALSASTDRLPVLAKFAQSVEEEDAHALLDELARRTGRRAD</sequence>
<comment type="caution">
    <text evidence="5">The sequence shown here is derived from an EMBL/GenBank/DDBJ whole genome shotgun (WGS) entry which is preliminary data.</text>
</comment>
<evidence type="ECO:0000256" key="1">
    <source>
        <dbReference type="ARBA" id="ARBA00011046"/>
    </source>
</evidence>
<evidence type="ECO:0000256" key="2">
    <source>
        <dbReference type="ARBA" id="ARBA00023015"/>
    </source>
</evidence>
<dbReference type="Proteomes" id="UP001596058">
    <property type="component" value="Unassembled WGS sequence"/>
</dbReference>
<gene>
    <name evidence="5" type="ORF">ACFPZ3_02500</name>
</gene>
<dbReference type="RefSeq" id="WP_379512263.1">
    <property type="nucleotide sequence ID" value="NZ_JBHSPA010000005.1"/>
</dbReference>
<protein>
    <submittedName>
        <fullName evidence="5">BlaI/MecI/CopY family transcriptional regulator</fullName>
    </submittedName>
</protein>
<accession>A0ABW1CDC3</accession>
<dbReference type="InterPro" id="IPR036388">
    <property type="entry name" value="WH-like_DNA-bd_sf"/>
</dbReference>
<keyword evidence="4" id="KW-0804">Transcription</keyword>
<evidence type="ECO:0000313" key="6">
    <source>
        <dbReference type="Proteomes" id="UP001596058"/>
    </source>
</evidence>
<comment type="similarity">
    <text evidence="1">Belongs to the BlaI transcriptional regulatory family.</text>
</comment>